<accession>A0A450S251</accession>
<protein>
    <submittedName>
        <fullName evidence="1">Uncharacterized protein</fullName>
    </submittedName>
</protein>
<evidence type="ECO:0000313" key="1">
    <source>
        <dbReference type="EMBL" id="VFJ45745.1"/>
    </source>
</evidence>
<name>A0A450S251_9GAMM</name>
<proteinExistence type="predicted"/>
<organism evidence="1">
    <name type="scientific">Candidatus Kentrum sp. DK</name>
    <dbReference type="NCBI Taxonomy" id="2126562"/>
    <lineage>
        <taxon>Bacteria</taxon>
        <taxon>Pseudomonadati</taxon>
        <taxon>Pseudomonadota</taxon>
        <taxon>Gammaproteobacteria</taxon>
        <taxon>Candidatus Kentrum</taxon>
    </lineage>
</organism>
<dbReference type="AlphaFoldDB" id="A0A450S251"/>
<sequence length="66" mass="6949">MTDTRKMGTRVAGDECGKRPGAAIYPLGGSLHSSPATRYVLLTFGFRLIRAGSIQLSSSGVLAHLT</sequence>
<gene>
    <name evidence="1" type="ORF">BECKDK2373B_GA0170837_10118</name>
</gene>
<reference evidence="1" key="1">
    <citation type="submission" date="2019-02" db="EMBL/GenBank/DDBJ databases">
        <authorList>
            <person name="Gruber-Vodicka R. H."/>
            <person name="Seah K. B. B."/>
        </authorList>
    </citation>
    <scope>NUCLEOTIDE SEQUENCE</scope>
    <source>
        <strain evidence="1">BECK_DK47</strain>
    </source>
</reference>
<dbReference type="EMBL" id="CAADEX010000011">
    <property type="protein sequence ID" value="VFJ45745.1"/>
    <property type="molecule type" value="Genomic_DNA"/>
</dbReference>